<reference evidence="7 8" key="2">
    <citation type="journal article" date="2018" name="Elife">
        <title>Discovery and characterization of a prevalent human gut bacterial enzyme sufficient for the inactivation of a family of plant toxins.</title>
        <authorList>
            <person name="Koppel N."/>
            <person name="Bisanz J.E."/>
            <person name="Pandelia M.E."/>
            <person name="Turnbaugh P.J."/>
            <person name="Balskus E.P."/>
        </authorList>
    </citation>
    <scope>NUCLEOTIDE SEQUENCE [LARGE SCALE GENOMIC DNA]</scope>
    <source>
        <strain evidence="5 8">16A</strain>
        <strain evidence="4 7">MR1 #12</strain>
        <strain evidence="3 9">W1 BHI 6</strain>
    </source>
</reference>
<gene>
    <name evidence="5" type="ORF">C1853_05540</name>
    <name evidence="4" type="ORF">C1872_01760</name>
    <name evidence="3" type="ORF">C1875_05905</name>
    <name evidence="6" type="ORF">FIC87_05525</name>
    <name evidence="2" type="ORF">GO726_05925</name>
</gene>
<dbReference type="NCBIfam" id="TIGR03798">
    <property type="entry name" value="leader_Nif11"/>
    <property type="match status" value="1"/>
</dbReference>
<dbReference type="EMBL" id="PPTX01000002">
    <property type="protein sequence ID" value="RDB81424.1"/>
    <property type="molecule type" value="Genomic_DNA"/>
</dbReference>
<reference evidence="6" key="3">
    <citation type="submission" date="2019-06" db="EMBL/GenBank/DDBJ databases">
        <authorList>
            <person name="Bisanz J.E."/>
            <person name="Turnbaugh P.J."/>
        </authorList>
    </citation>
    <scope>NUCLEOTIDE SEQUENCE</scope>
    <source>
        <strain evidence="6">SECO-MT75m2</strain>
    </source>
</reference>
<dbReference type="AlphaFoldDB" id="A0A369MGY6"/>
<evidence type="ECO:0000313" key="2">
    <source>
        <dbReference type="EMBL" id="MVN32704.1"/>
    </source>
</evidence>
<dbReference type="EMBL" id="VEVP01000009">
    <property type="protein sequence ID" value="TNU92115.1"/>
    <property type="molecule type" value="Genomic_DNA"/>
</dbReference>
<dbReference type="EMBL" id="PPUQ01000005">
    <property type="protein sequence ID" value="RDC39728.1"/>
    <property type="molecule type" value="Genomic_DNA"/>
</dbReference>
<evidence type="ECO:0000313" key="8">
    <source>
        <dbReference type="Proteomes" id="UP000253915"/>
    </source>
</evidence>
<evidence type="ECO:0000313" key="9">
    <source>
        <dbReference type="Proteomes" id="UP000253970"/>
    </source>
</evidence>
<reference evidence="2 11" key="4">
    <citation type="submission" date="2019-11" db="EMBL/GenBank/DDBJ databases">
        <title>Whole genome shotgun sequencing (WGS) data from Adlercreutzia equolifaciens ResAG-91, Eggerthella lenta MRI-F36, MRI-F37, MRI-F40, ResAG-49, ResAG-88, ResAG-121, ResAG-145, and Gordonibacter sp. ResAG-5, ResAG-26, ResAG-43, ResAG-50, ResAG-59.</title>
        <authorList>
            <person name="Stoll D.A."/>
            <person name="Danylec N."/>
            <person name="Franz C.M.A.P."/>
            <person name="Huch M."/>
        </authorList>
    </citation>
    <scope>NUCLEOTIDE SEQUENCE [LARGE SCALE GENOMIC DNA]</scope>
    <source>
        <strain evidence="2 11">ResAG-88</strain>
    </source>
</reference>
<evidence type="ECO:0000259" key="1">
    <source>
        <dbReference type="Pfam" id="PF07862"/>
    </source>
</evidence>
<evidence type="ECO:0000313" key="7">
    <source>
        <dbReference type="Proteomes" id="UP000253752"/>
    </source>
</evidence>
<evidence type="ECO:0000313" key="11">
    <source>
        <dbReference type="Proteomes" id="UP000436429"/>
    </source>
</evidence>
<protein>
    <submittedName>
        <fullName evidence="3">Nif11-like leader peptide family natural product</fullName>
    </submittedName>
</protein>
<organism evidence="3 9">
    <name type="scientific">Eggerthella lenta</name>
    <name type="common">Eubacterium lentum</name>
    <dbReference type="NCBI Taxonomy" id="84112"/>
    <lineage>
        <taxon>Bacteria</taxon>
        <taxon>Bacillati</taxon>
        <taxon>Actinomycetota</taxon>
        <taxon>Coriobacteriia</taxon>
        <taxon>Eggerthellales</taxon>
        <taxon>Eggerthellaceae</taxon>
        <taxon>Eggerthella</taxon>
    </lineage>
</organism>
<dbReference type="Pfam" id="PF07862">
    <property type="entry name" value="Nif11"/>
    <property type="match status" value="1"/>
</dbReference>
<dbReference type="Proteomes" id="UP000253915">
    <property type="component" value="Unassembled WGS sequence"/>
</dbReference>
<name>A0A369MGY6_EGGLN</name>
<dbReference type="Proteomes" id="UP000253970">
    <property type="component" value="Unassembled WGS sequence"/>
</dbReference>
<evidence type="ECO:0000313" key="5">
    <source>
        <dbReference type="EMBL" id="RDC39728.1"/>
    </source>
</evidence>
<dbReference type="Proteomes" id="UP000312594">
    <property type="component" value="Unassembled WGS sequence"/>
</dbReference>
<evidence type="ECO:0000313" key="10">
    <source>
        <dbReference type="Proteomes" id="UP000312594"/>
    </source>
</evidence>
<dbReference type="InterPro" id="IPR022516">
    <property type="entry name" value="CHP03798_Ocin"/>
</dbReference>
<accession>A0A369MGY6</accession>
<evidence type="ECO:0000313" key="4">
    <source>
        <dbReference type="EMBL" id="RDB81424.1"/>
    </source>
</evidence>
<dbReference type="EMBL" id="WPOM01000009">
    <property type="protein sequence ID" value="MVN32704.1"/>
    <property type="molecule type" value="Genomic_DNA"/>
</dbReference>
<dbReference type="EMBL" id="PPTU01000007">
    <property type="protein sequence ID" value="RDB71217.1"/>
    <property type="molecule type" value="Genomic_DNA"/>
</dbReference>
<dbReference type="Proteomes" id="UP000253752">
    <property type="component" value="Unassembled WGS sequence"/>
</dbReference>
<evidence type="ECO:0000313" key="6">
    <source>
        <dbReference type="EMBL" id="TNU92115.1"/>
    </source>
</evidence>
<feature type="domain" description="Nif11" evidence="1">
    <location>
        <begin position="2"/>
        <end position="53"/>
    </location>
</feature>
<dbReference type="GeneID" id="69512227"/>
<proteinExistence type="predicted"/>
<dbReference type="Proteomes" id="UP000436429">
    <property type="component" value="Unassembled WGS sequence"/>
</dbReference>
<evidence type="ECO:0000313" key="3">
    <source>
        <dbReference type="EMBL" id="RDB71217.1"/>
    </source>
</evidence>
<comment type="caution">
    <text evidence="3">The sequence shown here is derived from an EMBL/GenBank/DDBJ whole genome shotgun (WGS) entry which is preliminary data.</text>
</comment>
<sequence>MKQDMKEFMAKVSEDEGLRVKLEALAGLPEDEVAARMAAIACEAGFEVAVEDLDPAETELDESELAAVSGGSVIVSPLFKCNYQQDNTLCCASCAYSRFSYPNLYCFLDKNEGGPKPAEVMPLQSNGNLQ</sequence>
<dbReference type="RefSeq" id="WP_009305314.1">
    <property type="nucleotide sequence ID" value="NZ_AP025575.1"/>
</dbReference>
<reference evidence="6 10" key="1">
    <citation type="journal article" date="2005" name="Appl. Environ. Microbiol.">
        <title>Intestinal bacterial communities that produce active estrogen-like compounds enterodiol and enterolactone in humans.</title>
        <authorList>
            <person name="Clavel T."/>
            <person name="Henderson G."/>
            <person name="Alpert C.A."/>
            <person name="Philippe C."/>
            <person name="Rigottier-Gois L."/>
            <person name="Dore J."/>
            <person name="Blaut M."/>
        </authorList>
    </citation>
    <scope>NUCLEOTIDE SEQUENCE [LARGE SCALE GENOMIC DNA]</scope>
    <source>
        <strain evidence="6 10">SECO-MT75m2</strain>
    </source>
</reference>
<dbReference type="InterPro" id="IPR012903">
    <property type="entry name" value="Nif11"/>
</dbReference>